<evidence type="ECO:0008006" key="4">
    <source>
        <dbReference type="Google" id="ProtNLM"/>
    </source>
</evidence>
<accession>A0A8J5IA25</accession>
<comment type="caution">
    <text evidence="2">The sequence shown here is derived from an EMBL/GenBank/DDBJ whole genome shotgun (WGS) entry which is preliminary data.</text>
</comment>
<evidence type="ECO:0000313" key="3">
    <source>
        <dbReference type="Proteomes" id="UP000709295"/>
    </source>
</evidence>
<dbReference type="PANTHER" id="PTHR45125:SF3">
    <property type="entry name" value="NO-APICAL-MERISTEM-ASSOCIATED CARBOXY-TERMINAL DOMAIN PROTEIN"/>
    <property type="match status" value="1"/>
</dbReference>
<evidence type="ECO:0000256" key="1">
    <source>
        <dbReference type="SAM" id="Phobius"/>
    </source>
</evidence>
<dbReference type="PANTHER" id="PTHR45125">
    <property type="entry name" value="F21J9.4-RELATED"/>
    <property type="match status" value="1"/>
</dbReference>
<evidence type="ECO:0000313" key="2">
    <source>
        <dbReference type="EMBL" id="KAG6943271.1"/>
    </source>
</evidence>
<sequence>MPNTTGWTEGEDVWLCTAYTNISDDRATGTDQERWHLWERIHAVYCQIATVGATPRNAGSLQSRWSSLIRPDVSLFASLYGLVEAEGHSGWTDDDYFREANNRFSAKREQQNANALEGFKKNPNRTKPRPKPDVFRFKHCFDVLETAYDSCGQFRLPARGPQYLQWALLVGIFQVSCNILFLFKRQPS</sequence>
<organism evidence="2 3">
    <name type="scientific">Phytophthora aleatoria</name>
    <dbReference type="NCBI Taxonomy" id="2496075"/>
    <lineage>
        <taxon>Eukaryota</taxon>
        <taxon>Sar</taxon>
        <taxon>Stramenopiles</taxon>
        <taxon>Oomycota</taxon>
        <taxon>Peronosporomycetes</taxon>
        <taxon>Peronosporales</taxon>
        <taxon>Peronosporaceae</taxon>
        <taxon>Phytophthora</taxon>
    </lineage>
</organism>
<proteinExistence type="predicted"/>
<reference evidence="2" key="1">
    <citation type="submission" date="2021-01" db="EMBL/GenBank/DDBJ databases">
        <title>Phytophthora aleatoria, a newly-described species from Pinus radiata is distinct from Phytophthora cactorum isolates based on comparative genomics.</title>
        <authorList>
            <person name="Mcdougal R."/>
            <person name="Panda P."/>
            <person name="Williams N."/>
            <person name="Studholme D.J."/>
        </authorList>
    </citation>
    <scope>NUCLEOTIDE SEQUENCE</scope>
    <source>
        <strain evidence="2">NZFS 4037</strain>
    </source>
</reference>
<dbReference type="AlphaFoldDB" id="A0A8J5IA25"/>
<feature type="transmembrane region" description="Helical" evidence="1">
    <location>
        <begin position="163"/>
        <end position="183"/>
    </location>
</feature>
<keyword evidence="1" id="KW-0472">Membrane</keyword>
<dbReference type="Proteomes" id="UP000709295">
    <property type="component" value="Unassembled WGS sequence"/>
</dbReference>
<keyword evidence="3" id="KW-1185">Reference proteome</keyword>
<gene>
    <name evidence="2" type="ORF">JG688_00017683</name>
</gene>
<protein>
    <recommendedName>
        <fullName evidence="4">Myb-like domain-containing protein</fullName>
    </recommendedName>
</protein>
<keyword evidence="1" id="KW-0812">Transmembrane</keyword>
<keyword evidence="1" id="KW-1133">Transmembrane helix</keyword>
<name>A0A8J5IA25_9STRA</name>
<dbReference type="EMBL" id="JAENGY010002773">
    <property type="protein sequence ID" value="KAG6943271.1"/>
    <property type="molecule type" value="Genomic_DNA"/>
</dbReference>